<dbReference type="Proteomes" id="UP000195652">
    <property type="component" value="Chromosome"/>
</dbReference>
<protein>
    <submittedName>
        <fullName evidence="1">Uncharacterized protein</fullName>
    </submittedName>
</protein>
<evidence type="ECO:0000313" key="2">
    <source>
        <dbReference type="Proteomes" id="UP000195652"/>
    </source>
</evidence>
<gene>
    <name evidence="1" type="ORF">CBE74_08810</name>
</gene>
<name>A0A7U5HML6_9CORY</name>
<proteinExistence type="predicted"/>
<accession>A0A7U5HML6</accession>
<organism evidence="1 2">
    <name type="scientific">Corynebacterium silvaticum</name>
    <dbReference type="NCBI Taxonomy" id="2320431"/>
    <lineage>
        <taxon>Bacteria</taxon>
        <taxon>Bacillati</taxon>
        <taxon>Actinomycetota</taxon>
        <taxon>Actinomycetes</taxon>
        <taxon>Mycobacteriales</taxon>
        <taxon>Corynebacteriaceae</taxon>
        <taxon>Corynebacterium</taxon>
    </lineage>
</organism>
<dbReference type="KEGG" id="csil:CBE74_08810"/>
<reference evidence="1 2" key="2">
    <citation type="journal article" date="2020" name="Antonie Van Leeuwenhoek">
        <title>Phylogenomic characterisation of a novel corynebacterial species pathogenic to animals.</title>
        <authorList>
            <person name="Moller J."/>
            <person name="Musella L."/>
            <person name="Melnikov V."/>
            <person name="Geissdorfer W."/>
            <person name="Burkovski A."/>
            <person name="Sangal V."/>
        </authorList>
    </citation>
    <scope>NUCLEOTIDE SEQUENCE [LARGE SCALE GENOMIC DNA]</scope>
    <source>
        <strain evidence="1 2">PO100/5</strain>
    </source>
</reference>
<reference evidence="1 2" key="4">
    <citation type="journal article" date="2020" name="PLoS ONE">
        <title>Taxonomic classification of strain PO100/5 shows a broader geographic distribution and genetic markers of the recently described Corynebacterium silvaticum.</title>
        <authorList>
            <person name="Viana M.V.C."/>
            <person name="Profeta R."/>
            <person name="da Silva A.L."/>
            <person name="Hurtado R."/>
            <person name="Cerqueira J.C."/>
            <person name="Ribeiro B.F.S."/>
            <person name="Almeida M.O."/>
            <person name="Morais-Rodrigues F."/>
            <person name="Soares S.C."/>
            <person name="Oliveira M."/>
            <person name="Tavares L."/>
            <person name="Figueiredo H."/>
            <person name="Wattam A.R."/>
            <person name="Barh D."/>
            <person name="Ghosh P."/>
            <person name="Silva A."/>
            <person name="Azevedo V."/>
        </authorList>
    </citation>
    <scope>NUCLEOTIDE SEQUENCE [LARGE SCALE GENOMIC DNA]</scope>
    <source>
        <strain evidence="1 2">PO100/5</strain>
    </source>
</reference>
<evidence type="ECO:0000313" key="1">
    <source>
        <dbReference type="EMBL" id="ARU46559.2"/>
    </source>
</evidence>
<keyword evidence="2" id="KW-1185">Reference proteome</keyword>
<dbReference type="EMBL" id="CP021417">
    <property type="protein sequence ID" value="ARU46559.2"/>
    <property type="molecule type" value="Genomic_DNA"/>
</dbReference>
<sequence>MTLKQEPTKAVAPRRAKPKSRGEKKLLSPFGGEALSFLRTLAGMRVAKPQDEISSVLKNDKIRGKNKKIAPFSLKSQGKRSEKRV</sequence>
<reference evidence="1 2" key="1">
    <citation type="journal article" date="2014" name="BMC Vet. Res.">
        <title>First report of Corynebacterium pseudotuberculosis from caseous lymphadenitis lesions in Black Alentejano pig (Sus scrofa domesticus).</title>
        <authorList>
            <person name="Oliveira M."/>
            <person name="Barroco C."/>
            <person name="Mottola C."/>
            <person name="Santos R."/>
            <person name="Lemsaddek A."/>
            <person name="Tavares L."/>
            <person name="Semedo-Lemsaddek T."/>
        </authorList>
    </citation>
    <scope>NUCLEOTIDE SEQUENCE [LARGE SCALE GENOMIC DNA]</scope>
    <source>
        <strain evidence="1 2">PO100/5</strain>
    </source>
</reference>
<dbReference type="AlphaFoldDB" id="A0A7U5HML6"/>
<reference evidence="1 2" key="3">
    <citation type="journal article" date="2020" name="Int. J. Syst. Evol. Microbiol.">
        <title>Corynebacterium silvaticum sp. nov., a unique group of NTTB corynebacteria in wild boar and roe deer.</title>
        <authorList>
            <person name="Dangel A."/>
            <person name="Berger A."/>
            <person name="Rau J."/>
            <person name="Eisenberg T."/>
            <person name="Kampfer P."/>
            <person name="Margos G."/>
            <person name="Contzen M."/>
            <person name="Busse H.J."/>
            <person name="Konrad R."/>
            <person name="Peters M."/>
            <person name="Sting R."/>
            <person name="Sing A."/>
        </authorList>
    </citation>
    <scope>NUCLEOTIDE SEQUENCE [LARGE SCALE GENOMIC DNA]</scope>
    <source>
        <strain evidence="1 2">PO100/5</strain>
    </source>
</reference>